<dbReference type="InterPro" id="IPR051964">
    <property type="entry name" value="Chaperone_stress_response"/>
</dbReference>
<evidence type="ECO:0000256" key="4">
    <source>
        <dbReference type="PROSITE-ProRule" id="PRU00042"/>
    </source>
</evidence>
<dbReference type="GO" id="GO:0003676">
    <property type="term" value="F:nucleic acid binding"/>
    <property type="evidence" value="ECO:0007669"/>
    <property type="project" value="InterPro"/>
</dbReference>
<evidence type="ECO:0000256" key="2">
    <source>
        <dbReference type="ARBA" id="ARBA00022771"/>
    </source>
</evidence>
<feature type="compositionally biased region" description="Basic residues" evidence="5">
    <location>
        <begin position="526"/>
        <end position="536"/>
    </location>
</feature>
<proteinExistence type="predicted"/>
<evidence type="ECO:0000256" key="3">
    <source>
        <dbReference type="ARBA" id="ARBA00022833"/>
    </source>
</evidence>
<feature type="region of interest" description="Disordered" evidence="5">
    <location>
        <begin position="516"/>
        <end position="536"/>
    </location>
</feature>
<dbReference type="PANTHER" id="PTHR44029">
    <property type="entry name" value="DNAJ HOMOLOG SUBFAMILY C MEMBER 21"/>
    <property type="match status" value="1"/>
</dbReference>
<dbReference type="Pfam" id="PF00096">
    <property type="entry name" value="zf-C2H2"/>
    <property type="match status" value="1"/>
</dbReference>
<dbReference type="EMBL" id="ML210158">
    <property type="protein sequence ID" value="TFK28209.1"/>
    <property type="molecule type" value="Genomic_DNA"/>
</dbReference>
<dbReference type="PROSITE" id="PS50076">
    <property type="entry name" value="DNAJ_2"/>
    <property type="match status" value="1"/>
</dbReference>
<dbReference type="PROSITE" id="PS00028">
    <property type="entry name" value="ZINC_FINGER_C2H2_1"/>
    <property type="match status" value="2"/>
</dbReference>
<name>A0A5C3L597_COPMA</name>
<dbReference type="InterPro" id="IPR018253">
    <property type="entry name" value="DnaJ_domain_CS"/>
</dbReference>
<dbReference type="SMART" id="SM00451">
    <property type="entry name" value="ZnF_U1"/>
    <property type="match status" value="2"/>
</dbReference>
<feature type="region of interest" description="Disordered" evidence="5">
    <location>
        <begin position="357"/>
        <end position="491"/>
    </location>
</feature>
<dbReference type="PROSITE" id="PS00636">
    <property type="entry name" value="DNAJ_1"/>
    <property type="match status" value="1"/>
</dbReference>
<feature type="compositionally biased region" description="Acidic residues" evidence="5">
    <location>
        <begin position="399"/>
        <end position="409"/>
    </location>
</feature>
<dbReference type="Proteomes" id="UP000307440">
    <property type="component" value="Unassembled WGS sequence"/>
</dbReference>
<dbReference type="InterPro" id="IPR054076">
    <property type="entry name" value="ZUO1-like_ZHD"/>
</dbReference>
<feature type="domain" description="J" evidence="6">
    <location>
        <begin position="19"/>
        <end position="85"/>
    </location>
</feature>
<dbReference type="InterPro" id="IPR022755">
    <property type="entry name" value="Znf_C2H2_jaz"/>
</dbReference>
<protein>
    <submittedName>
        <fullName evidence="8">DnaJ-domain-containing protein</fullName>
    </submittedName>
</protein>
<dbReference type="PRINTS" id="PR00625">
    <property type="entry name" value="JDOMAIN"/>
</dbReference>
<feature type="domain" description="C2H2-type" evidence="7">
    <location>
        <begin position="318"/>
        <end position="347"/>
    </location>
</feature>
<dbReference type="InterPro" id="IPR036869">
    <property type="entry name" value="J_dom_sf"/>
</dbReference>
<dbReference type="SMART" id="SM00271">
    <property type="entry name" value="DnaJ"/>
    <property type="match status" value="1"/>
</dbReference>
<feature type="compositionally biased region" description="Acidic residues" evidence="5">
    <location>
        <begin position="357"/>
        <end position="384"/>
    </location>
</feature>
<evidence type="ECO:0000259" key="6">
    <source>
        <dbReference type="PROSITE" id="PS50076"/>
    </source>
</evidence>
<reference evidence="8 9" key="1">
    <citation type="journal article" date="2019" name="Nat. Ecol. Evol.">
        <title>Megaphylogeny resolves global patterns of mushroom evolution.</title>
        <authorList>
            <person name="Varga T."/>
            <person name="Krizsan K."/>
            <person name="Foldi C."/>
            <person name="Dima B."/>
            <person name="Sanchez-Garcia M."/>
            <person name="Sanchez-Ramirez S."/>
            <person name="Szollosi G.J."/>
            <person name="Szarkandi J.G."/>
            <person name="Papp V."/>
            <person name="Albert L."/>
            <person name="Andreopoulos W."/>
            <person name="Angelini C."/>
            <person name="Antonin V."/>
            <person name="Barry K.W."/>
            <person name="Bougher N.L."/>
            <person name="Buchanan P."/>
            <person name="Buyck B."/>
            <person name="Bense V."/>
            <person name="Catcheside P."/>
            <person name="Chovatia M."/>
            <person name="Cooper J."/>
            <person name="Damon W."/>
            <person name="Desjardin D."/>
            <person name="Finy P."/>
            <person name="Geml J."/>
            <person name="Haridas S."/>
            <person name="Hughes K."/>
            <person name="Justo A."/>
            <person name="Karasinski D."/>
            <person name="Kautmanova I."/>
            <person name="Kiss B."/>
            <person name="Kocsube S."/>
            <person name="Kotiranta H."/>
            <person name="LaButti K.M."/>
            <person name="Lechner B.E."/>
            <person name="Liimatainen K."/>
            <person name="Lipzen A."/>
            <person name="Lukacs Z."/>
            <person name="Mihaltcheva S."/>
            <person name="Morgado L.N."/>
            <person name="Niskanen T."/>
            <person name="Noordeloos M.E."/>
            <person name="Ohm R.A."/>
            <person name="Ortiz-Santana B."/>
            <person name="Ovrebo C."/>
            <person name="Racz N."/>
            <person name="Riley R."/>
            <person name="Savchenko A."/>
            <person name="Shiryaev A."/>
            <person name="Soop K."/>
            <person name="Spirin V."/>
            <person name="Szebenyi C."/>
            <person name="Tomsovsky M."/>
            <person name="Tulloss R.E."/>
            <person name="Uehling J."/>
            <person name="Grigoriev I.V."/>
            <person name="Vagvolgyi C."/>
            <person name="Papp T."/>
            <person name="Martin F.M."/>
            <person name="Miettinen O."/>
            <person name="Hibbett D.S."/>
            <person name="Nagy L.G."/>
        </authorList>
    </citation>
    <scope>NUCLEOTIDE SEQUENCE [LARGE SCALE GENOMIC DNA]</scope>
    <source>
        <strain evidence="8 9">CBS 121175</strain>
    </source>
</reference>
<feature type="domain" description="C2H2-type" evidence="7">
    <location>
        <begin position="492"/>
        <end position="521"/>
    </location>
</feature>
<organism evidence="8 9">
    <name type="scientific">Coprinopsis marcescibilis</name>
    <name type="common">Agaric fungus</name>
    <name type="synonym">Psathyrella marcescibilis</name>
    <dbReference type="NCBI Taxonomy" id="230819"/>
    <lineage>
        <taxon>Eukaryota</taxon>
        <taxon>Fungi</taxon>
        <taxon>Dikarya</taxon>
        <taxon>Basidiomycota</taxon>
        <taxon>Agaricomycotina</taxon>
        <taxon>Agaricomycetes</taxon>
        <taxon>Agaricomycetidae</taxon>
        <taxon>Agaricales</taxon>
        <taxon>Agaricineae</taxon>
        <taxon>Psathyrellaceae</taxon>
        <taxon>Coprinopsis</taxon>
    </lineage>
</organism>
<keyword evidence="2 4" id="KW-0863">Zinc-finger</keyword>
<accession>A0A5C3L597</accession>
<evidence type="ECO:0000256" key="1">
    <source>
        <dbReference type="ARBA" id="ARBA00022723"/>
    </source>
</evidence>
<dbReference type="SUPFAM" id="SSF46565">
    <property type="entry name" value="Chaperone J-domain"/>
    <property type="match status" value="1"/>
</dbReference>
<dbReference type="STRING" id="230819.A0A5C3L597"/>
<evidence type="ECO:0000256" key="5">
    <source>
        <dbReference type="SAM" id="MobiDB-lite"/>
    </source>
</evidence>
<feature type="compositionally biased region" description="Basic and acidic residues" evidence="5">
    <location>
        <begin position="418"/>
        <end position="441"/>
    </location>
</feature>
<dbReference type="GO" id="GO:0008270">
    <property type="term" value="F:zinc ion binding"/>
    <property type="evidence" value="ECO:0007669"/>
    <property type="project" value="UniProtKB-KW"/>
</dbReference>
<dbReference type="InterPro" id="IPR036236">
    <property type="entry name" value="Znf_C2H2_sf"/>
</dbReference>
<sequence>MGARESTARGEQPAEEIVNYYSLLEVAEDATADEIKRSFRRLALIHHPDKNHDNIEESTRKFASLQQAYEVLSDEQERAWYDSHKTSLVPEADGDVVFEDILKGKPPPRTRDRGLTPRHLSRFFDASVWSNFGDDKNGFFYIYRHLFVRIQSEEEMLDPTSEYPSFGYSTWPWSTEMKKRKNADGAAREFYTVWSNFATEKDFSWVEQWKLSEAPDRRVRRLMEKDNKKARDDARREYNETVRTLVKLLKKRDPRFKKSDSEQKEVVAMATNNVQPSHTRAPVAEVYVEQAWQKVDKQNSHADLEWGLVEGENDEEEWECVACGKSFRSEAAWDSHERSKKHLKEIERLRREMEIEDEELELQEDADEAEVDLAVEEDNEEEETSALLSQTSPHISEAPPDDFALDEIDQTQPLMKRKQSDPKPNQEETEARMPMSRTERKAARRAQLDTLDDNPPSQEQGSLEPEVGASAPSKKRGKRVKKDAPTDNNALWQCNVCQEDFSSRSKLFDHIKAEGHAAATLEQSGKRGKSGKGKKR</sequence>
<dbReference type="Gene3D" id="3.30.160.60">
    <property type="entry name" value="Classic Zinc Finger"/>
    <property type="match status" value="1"/>
</dbReference>
<dbReference type="SMART" id="SM00355">
    <property type="entry name" value="ZnF_C2H2"/>
    <property type="match status" value="2"/>
</dbReference>
<evidence type="ECO:0000259" key="7">
    <source>
        <dbReference type="PROSITE" id="PS50157"/>
    </source>
</evidence>
<evidence type="ECO:0000313" key="9">
    <source>
        <dbReference type="Proteomes" id="UP000307440"/>
    </source>
</evidence>
<dbReference type="InterPro" id="IPR003604">
    <property type="entry name" value="Matrin/U1-like-C_Znf_C2H2"/>
</dbReference>
<dbReference type="Pfam" id="PF21884">
    <property type="entry name" value="ZUO1-like_ZHD"/>
    <property type="match status" value="1"/>
</dbReference>
<dbReference type="Pfam" id="PF00226">
    <property type="entry name" value="DnaJ"/>
    <property type="match status" value="1"/>
</dbReference>
<keyword evidence="3" id="KW-0862">Zinc</keyword>
<dbReference type="Pfam" id="PF12171">
    <property type="entry name" value="zf-C2H2_jaz"/>
    <property type="match status" value="1"/>
</dbReference>
<evidence type="ECO:0000313" key="8">
    <source>
        <dbReference type="EMBL" id="TFK28209.1"/>
    </source>
</evidence>
<dbReference type="OrthoDB" id="5894at2759"/>
<gene>
    <name evidence="8" type="ORF">FA15DRAFT_634518</name>
</gene>
<dbReference type="InterPro" id="IPR001623">
    <property type="entry name" value="DnaJ_domain"/>
</dbReference>
<dbReference type="Gene3D" id="1.10.287.110">
    <property type="entry name" value="DnaJ domain"/>
    <property type="match status" value="1"/>
</dbReference>
<dbReference type="InterPro" id="IPR013087">
    <property type="entry name" value="Znf_C2H2_type"/>
</dbReference>
<dbReference type="CDD" id="cd06257">
    <property type="entry name" value="DnaJ"/>
    <property type="match status" value="1"/>
</dbReference>
<dbReference type="GO" id="GO:0005737">
    <property type="term" value="C:cytoplasm"/>
    <property type="evidence" value="ECO:0007669"/>
    <property type="project" value="TreeGrafter"/>
</dbReference>
<keyword evidence="1" id="KW-0479">Metal-binding</keyword>
<dbReference type="SUPFAM" id="SSF57667">
    <property type="entry name" value="beta-beta-alpha zinc fingers"/>
    <property type="match status" value="1"/>
</dbReference>
<keyword evidence="9" id="KW-1185">Reference proteome</keyword>
<dbReference type="PANTHER" id="PTHR44029:SF1">
    <property type="entry name" value="DNAJ HOMOLOG SUBFAMILY C MEMBER 21"/>
    <property type="match status" value="1"/>
</dbReference>
<dbReference type="AlphaFoldDB" id="A0A5C3L597"/>
<dbReference type="PROSITE" id="PS50157">
    <property type="entry name" value="ZINC_FINGER_C2H2_2"/>
    <property type="match status" value="2"/>
</dbReference>